<dbReference type="PANTHER" id="PTHR19446">
    <property type="entry name" value="REVERSE TRANSCRIPTASES"/>
    <property type="match status" value="1"/>
</dbReference>
<evidence type="ECO:0000256" key="1">
    <source>
        <dbReference type="SAM" id="MobiDB-lite"/>
    </source>
</evidence>
<dbReference type="InterPro" id="IPR036691">
    <property type="entry name" value="Endo/exonu/phosph_ase_sf"/>
</dbReference>
<dbReference type="GO" id="GO:0003824">
    <property type="term" value="F:catalytic activity"/>
    <property type="evidence" value="ECO:0007669"/>
    <property type="project" value="InterPro"/>
</dbReference>
<reference evidence="3" key="2">
    <citation type="submission" date="2025-09" db="UniProtKB">
        <authorList>
            <consortium name="Ensembl"/>
        </authorList>
    </citation>
    <scope>IDENTIFICATION</scope>
</reference>
<organism evidence="3 4">
    <name type="scientific">Neogobius melanostomus</name>
    <name type="common">round goby</name>
    <dbReference type="NCBI Taxonomy" id="47308"/>
    <lineage>
        <taxon>Eukaryota</taxon>
        <taxon>Metazoa</taxon>
        <taxon>Chordata</taxon>
        <taxon>Craniata</taxon>
        <taxon>Vertebrata</taxon>
        <taxon>Euteleostomi</taxon>
        <taxon>Actinopterygii</taxon>
        <taxon>Neopterygii</taxon>
        <taxon>Teleostei</taxon>
        <taxon>Neoteleostei</taxon>
        <taxon>Acanthomorphata</taxon>
        <taxon>Gobiaria</taxon>
        <taxon>Gobiiformes</taxon>
        <taxon>Gobioidei</taxon>
        <taxon>Gobiidae</taxon>
        <taxon>Benthophilinae</taxon>
        <taxon>Neogobiini</taxon>
        <taxon>Neogobius</taxon>
    </lineage>
</organism>
<reference evidence="3" key="1">
    <citation type="submission" date="2025-08" db="UniProtKB">
        <authorList>
            <consortium name="Ensembl"/>
        </authorList>
    </citation>
    <scope>IDENTIFICATION</scope>
</reference>
<feature type="region of interest" description="Disordered" evidence="1">
    <location>
        <begin position="469"/>
        <end position="492"/>
    </location>
</feature>
<name>A0A8C6U322_9GOBI</name>
<dbReference type="InterPro" id="IPR005135">
    <property type="entry name" value="Endo/exonuclease/phosphatase"/>
</dbReference>
<dbReference type="Proteomes" id="UP000694523">
    <property type="component" value="Unplaced"/>
</dbReference>
<evidence type="ECO:0000313" key="4">
    <source>
        <dbReference type="Proteomes" id="UP000694523"/>
    </source>
</evidence>
<proteinExistence type="predicted"/>
<evidence type="ECO:0000313" key="3">
    <source>
        <dbReference type="Ensembl" id="ENSNMLP00000029013.1"/>
    </source>
</evidence>
<accession>A0A8C6U322</accession>
<evidence type="ECO:0000259" key="2">
    <source>
        <dbReference type="Pfam" id="PF14529"/>
    </source>
</evidence>
<dbReference type="SUPFAM" id="SSF56219">
    <property type="entry name" value="DNase I-like"/>
    <property type="match status" value="1"/>
</dbReference>
<dbReference type="AlphaFoldDB" id="A0A8C6U322"/>
<feature type="domain" description="Endonuclease/exonuclease/phosphatase" evidence="2">
    <location>
        <begin position="111"/>
        <end position="237"/>
    </location>
</feature>
<dbReference type="Ensembl" id="ENSNMLT00000032372.1">
    <property type="protein sequence ID" value="ENSNMLP00000029013.1"/>
    <property type="gene ID" value="ENSNMLG00000018396.1"/>
</dbReference>
<sequence>KTTTEERSQGLKWAGTGGIGRERCSPTFAWQKKKKKLDMAFIQESHLNEFEHKKLGKLSSSQVYYSSHKSSRRGVAILVGTHIAFQADKVISDRDGRYVTVIGHISHTEMSLINVYNPPEEGPDLVKKIADLISSESKGITIIAGDFNLILNANMDSQGNKKHYSESSAKVLRRAMKEAGIADVWRNLNPLVKYYTYCSKSHNKYSRLDYFFVFKDTLSRIIECKIHEITLSDHAPISLKICLDEEKGQTLWRFNNSLLQTEDFQLKINSAIKEYLEFNDIDEINPVILWEGLKTVIRGEIICFSSRKKKERLKQINYLEGKINKLEKIHKLKGERKILRQLEEVRNELNILLNDRVGKILAFTKQKYYDGGTKSLKILSNRLKKQQSRATVVSIRNSKNNTLLTKKKEIAGEFAEYYHKLYSSENEATPEQMRDYLQKLNLPQVTDAQNRSLTQPISTEEISKTIQNLKTDKSPGSDGFTSEFYTVENLRH</sequence>
<dbReference type="Pfam" id="PF14529">
    <property type="entry name" value="Exo_endo_phos_2"/>
    <property type="match status" value="1"/>
</dbReference>
<dbReference type="Gene3D" id="3.60.10.10">
    <property type="entry name" value="Endonuclease/exonuclease/phosphatase"/>
    <property type="match status" value="1"/>
</dbReference>
<dbReference type="CDD" id="cd09076">
    <property type="entry name" value="L1-EN"/>
    <property type="match status" value="1"/>
</dbReference>
<keyword evidence="4" id="KW-1185">Reference proteome</keyword>
<protein>
    <recommendedName>
        <fullName evidence="2">Endonuclease/exonuclease/phosphatase domain-containing protein</fullName>
    </recommendedName>
</protein>